<dbReference type="SMART" id="SM00382">
    <property type="entry name" value="AAA"/>
    <property type="match status" value="1"/>
</dbReference>
<evidence type="ECO:0000313" key="12">
    <source>
        <dbReference type="EMBL" id="MBC5787009.1"/>
    </source>
</evidence>
<evidence type="ECO:0000256" key="5">
    <source>
        <dbReference type="ARBA" id="ARBA00022741"/>
    </source>
</evidence>
<gene>
    <name evidence="12" type="ORF">H8Z77_03085</name>
</gene>
<dbReference type="InterPro" id="IPR003593">
    <property type="entry name" value="AAA+_ATPase"/>
</dbReference>
<keyword evidence="13" id="KW-1185">Reference proteome</keyword>
<evidence type="ECO:0000256" key="9">
    <source>
        <dbReference type="ARBA" id="ARBA00038388"/>
    </source>
</evidence>
<evidence type="ECO:0000313" key="13">
    <source>
        <dbReference type="Proteomes" id="UP000649151"/>
    </source>
</evidence>
<keyword evidence="8 10" id="KW-0472">Membrane</keyword>
<dbReference type="SUPFAM" id="SSF52540">
    <property type="entry name" value="P-loop containing nucleoside triphosphate hydrolases"/>
    <property type="match status" value="1"/>
</dbReference>
<evidence type="ECO:0000256" key="3">
    <source>
        <dbReference type="ARBA" id="ARBA00022475"/>
    </source>
</evidence>
<keyword evidence="7 10" id="KW-1133">Transmembrane helix</keyword>
<dbReference type="CDD" id="cd03255">
    <property type="entry name" value="ABC_MJ0796_LolCDE_FtsE"/>
    <property type="match status" value="1"/>
</dbReference>
<dbReference type="Proteomes" id="UP000649151">
    <property type="component" value="Unassembled WGS sequence"/>
</dbReference>
<dbReference type="GO" id="GO:0005524">
    <property type="term" value="F:ATP binding"/>
    <property type="evidence" value="ECO:0007669"/>
    <property type="project" value="UniProtKB-KW"/>
</dbReference>
<evidence type="ECO:0000256" key="2">
    <source>
        <dbReference type="ARBA" id="ARBA00022448"/>
    </source>
</evidence>
<comment type="subcellular location">
    <subcellularLocation>
        <location evidence="1">Cell inner membrane</location>
        <topology evidence="1">Multi-pass membrane protein</topology>
    </subcellularLocation>
</comment>
<evidence type="ECO:0000256" key="6">
    <source>
        <dbReference type="ARBA" id="ARBA00022840"/>
    </source>
</evidence>
<feature type="domain" description="ABC transporter" evidence="11">
    <location>
        <begin position="2"/>
        <end position="239"/>
    </location>
</feature>
<feature type="transmembrane region" description="Helical" evidence="10">
    <location>
        <begin position="765"/>
        <end position="793"/>
    </location>
</feature>
<dbReference type="PROSITE" id="PS50893">
    <property type="entry name" value="ABC_TRANSPORTER_2"/>
    <property type="match status" value="1"/>
</dbReference>
<comment type="similarity">
    <text evidence="9">Belongs to the ABC transporter superfamily. Macrolide exporter (TC 3.A.1.122) family.</text>
</comment>
<evidence type="ECO:0000256" key="1">
    <source>
        <dbReference type="ARBA" id="ARBA00004429"/>
    </source>
</evidence>
<dbReference type="PANTHER" id="PTHR42798:SF4">
    <property type="entry name" value="ABC TRANSPORTER DOMAIN-CONTAINING PROTEIN"/>
    <property type="match status" value="1"/>
</dbReference>
<organism evidence="12 13">
    <name type="scientific">Clostridium facile</name>
    <dbReference type="NCBI Taxonomy" id="2763035"/>
    <lineage>
        <taxon>Bacteria</taxon>
        <taxon>Bacillati</taxon>
        <taxon>Bacillota</taxon>
        <taxon>Clostridia</taxon>
        <taxon>Eubacteriales</taxon>
        <taxon>Clostridiaceae</taxon>
        <taxon>Clostridium</taxon>
    </lineage>
</organism>
<protein>
    <submittedName>
        <fullName evidence="12">ATP-binding cassette domain-containing protein</fullName>
    </submittedName>
</protein>
<dbReference type="PANTHER" id="PTHR42798">
    <property type="entry name" value="LIPOPROTEIN-RELEASING SYSTEM ATP-BINDING PROTEIN LOLD"/>
    <property type="match status" value="1"/>
</dbReference>
<dbReference type="InterPro" id="IPR003439">
    <property type="entry name" value="ABC_transporter-like_ATP-bd"/>
</dbReference>
<evidence type="ECO:0000256" key="4">
    <source>
        <dbReference type="ARBA" id="ARBA00022692"/>
    </source>
</evidence>
<keyword evidence="2" id="KW-0813">Transport</keyword>
<name>A0ABR7IPF3_9CLOT</name>
<dbReference type="InterPro" id="IPR003838">
    <property type="entry name" value="ABC3_permease_C"/>
</dbReference>
<keyword evidence="4 10" id="KW-0812">Transmembrane</keyword>
<dbReference type="InterPro" id="IPR017911">
    <property type="entry name" value="MacB-like_ATP-bd"/>
</dbReference>
<evidence type="ECO:0000256" key="10">
    <source>
        <dbReference type="SAM" id="Phobius"/>
    </source>
</evidence>
<keyword evidence="6 12" id="KW-0067">ATP-binding</keyword>
<dbReference type="RefSeq" id="WP_186996163.1">
    <property type="nucleotide sequence ID" value="NZ_JACOQK010000001.1"/>
</dbReference>
<sequence>MLELKHIKKEYRSKKGGNTLAVNDISLVFENTGMTFLLGKSGSGKSTLLNIIGGLDRYDSGEITILGKSSSNFTKEDFDSYRNTYVGFIFQEFHVLEDYTVYENIILALQLQKKEVDHQKIQSLLSKLELSELKDRKINELSGGQKQRVAIARALIKDPKIILADEPTGNLDSKTSRQVLDLLKQISKEKLVIIVSHDEESAQEYADRIIEIRDGAVIRDTKEITEVPQISEKFQLIRSKLPTKESFRLGVGSLKHKKIRLCATIFLTACALFFLGMSDTMASFQMAKAHAKLMVENEKNLVSIQHIDPSSTSWYSINLPWQQKDIDAVKDQIPEFISSYRISLDQTELQYTSLGINQPTNSMEDNYYTVGAYTQMQVVPLPENQTWIKENVIGHLPQNEDEIVISNYVSSIIQKYGIQPYTENELDLTDVYYPANDQELVEKGLYINFNGIKKVKIVGVIQYDLSKYEAIKKTIDKTTYLLYSDLSSEVKATYNRIYVAEDFFQYLNIPDTPMVNMNYIYDLSLEDGTGLYANINYSNKPLTYFDGTNYQTIDKLNDHQILLSPEDIAMLYSDNSYEAALEEYLSKQPEDADLEAMEKSYFEHFVSQYRQLIGEKVRFCVKGMNDKNLTEEKELEIIGVVPLDKQNGRIYTYVSEQNVEQFKTYPIERNELLFHCSDQKELQQLFTEFAPGGEYQATTVYSSDLVNMNEFFNLAKKVAFYISLVFAVFALILITNFIFSSIAYRKKEIGILRALGARGMDVFKIFMWEGFFLALISGILASIGTGVVCAVLNPMIINTIGIGLTPLMFGIRQIGLIFVIVFVITIIASLLPIRKISKMKPIDAILKR</sequence>
<evidence type="ECO:0000259" key="11">
    <source>
        <dbReference type="PROSITE" id="PS50893"/>
    </source>
</evidence>
<dbReference type="EMBL" id="JACOQK010000001">
    <property type="protein sequence ID" value="MBC5787009.1"/>
    <property type="molecule type" value="Genomic_DNA"/>
</dbReference>
<comment type="caution">
    <text evidence="12">The sequence shown here is derived from an EMBL/GenBank/DDBJ whole genome shotgun (WGS) entry which is preliminary data.</text>
</comment>
<dbReference type="PROSITE" id="PS00211">
    <property type="entry name" value="ABC_TRANSPORTER_1"/>
    <property type="match status" value="1"/>
</dbReference>
<feature type="transmembrane region" description="Helical" evidence="10">
    <location>
        <begin position="813"/>
        <end position="833"/>
    </location>
</feature>
<dbReference type="InterPro" id="IPR027417">
    <property type="entry name" value="P-loop_NTPase"/>
</dbReference>
<proteinExistence type="inferred from homology"/>
<dbReference type="Pfam" id="PF02687">
    <property type="entry name" value="FtsX"/>
    <property type="match status" value="1"/>
</dbReference>
<reference evidence="12 13" key="1">
    <citation type="submission" date="2020-08" db="EMBL/GenBank/DDBJ databases">
        <title>Genome public.</title>
        <authorList>
            <person name="Liu C."/>
            <person name="Sun Q."/>
        </authorList>
    </citation>
    <scope>NUCLEOTIDE SEQUENCE [LARGE SCALE GENOMIC DNA]</scope>
    <source>
        <strain evidence="12 13">NSJ-27</strain>
    </source>
</reference>
<dbReference type="Gene3D" id="3.40.50.300">
    <property type="entry name" value="P-loop containing nucleotide triphosphate hydrolases"/>
    <property type="match status" value="1"/>
</dbReference>
<dbReference type="Pfam" id="PF00005">
    <property type="entry name" value="ABC_tran"/>
    <property type="match status" value="1"/>
</dbReference>
<evidence type="ECO:0000256" key="8">
    <source>
        <dbReference type="ARBA" id="ARBA00023136"/>
    </source>
</evidence>
<keyword evidence="3" id="KW-1003">Cell membrane</keyword>
<evidence type="ECO:0000256" key="7">
    <source>
        <dbReference type="ARBA" id="ARBA00022989"/>
    </source>
</evidence>
<feature type="transmembrane region" description="Helical" evidence="10">
    <location>
        <begin position="718"/>
        <end position="744"/>
    </location>
</feature>
<dbReference type="InterPro" id="IPR017871">
    <property type="entry name" value="ABC_transporter-like_CS"/>
</dbReference>
<keyword evidence="5" id="KW-0547">Nucleotide-binding</keyword>
<accession>A0ABR7IPF3</accession>